<dbReference type="EMBL" id="SNRW01002181">
    <property type="protein sequence ID" value="KAA6393626.1"/>
    <property type="molecule type" value="Genomic_DNA"/>
</dbReference>
<sequence>MLVFVLLVGMNHPRNEGKQFGLCLEDHILSQSTQSIQQKNKERSNSASGATSAAIADNKQDKDDKVNVSLSQQSQTVKSYQAINTHFGKQKLFEMFFENQKPKTIGNAMPENRKLMKKQGLTKDLIGKILTYYDSMEMCKFFSLPTSGQLKEEIEKISKSLDNSSPAQVYDEGNNTLRTIEKLKQKENINDGSNNKDVDKQNKKKKELAKEWWLQGNPSAVTYYTIDPSLIAGLIKMWIVKLNEPIIPFSLHSSVVSEMEKKILSAQTNKQQPQQLQQQNSPDLLNANRKPFNLQQESAEVCIDAGTAVCEFMTKSLPLIHFYTLKYLIRFIRKICHTTSPSQFRINVDNMASTLNPLVFPPQPHNMNEQSTGNTTSQPPGNAIFAAMRVAKQCKLVLVHLILFLAISPDEEERFSAIDTSVCEELGYAAALGEQDREN</sequence>
<protein>
    <recommendedName>
        <fullName evidence="2">Rho-GAP domain-containing protein</fullName>
    </recommendedName>
</protein>
<gene>
    <name evidence="3" type="ORF">EZS28_010846</name>
</gene>
<dbReference type="SUPFAM" id="SSF48350">
    <property type="entry name" value="GTPase activation domain, GAP"/>
    <property type="match status" value="1"/>
</dbReference>
<feature type="region of interest" description="Disordered" evidence="1">
    <location>
        <begin position="34"/>
        <end position="65"/>
    </location>
</feature>
<organism evidence="3 4">
    <name type="scientific">Streblomastix strix</name>
    <dbReference type="NCBI Taxonomy" id="222440"/>
    <lineage>
        <taxon>Eukaryota</taxon>
        <taxon>Metamonada</taxon>
        <taxon>Preaxostyla</taxon>
        <taxon>Oxymonadida</taxon>
        <taxon>Streblomastigidae</taxon>
        <taxon>Streblomastix</taxon>
    </lineage>
</organism>
<dbReference type="GO" id="GO:0007165">
    <property type="term" value="P:signal transduction"/>
    <property type="evidence" value="ECO:0007669"/>
    <property type="project" value="InterPro"/>
</dbReference>
<evidence type="ECO:0000313" key="3">
    <source>
        <dbReference type="EMBL" id="KAA6393626.1"/>
    </source>
</evidence>
<dbReference type="AlphaFoldDB" id="A0A5J4WFX6"/>
<reference evidence="3 4" key="1">
    <citation type="submission" date="2019-03" db="EMBL/GenBank/DDBJ databases">
        <title>Single cell metagenomics reveals metabolic interactions within the superorganism composed of flagellate Streblomastix strix and complex community of Bacteroidetes bacteria on its surface.</title>
        <authorList>
            <person name="Treitli S.C."/>
            <person name="Kolisko M."/>
            <person name="Husnik F."/>
            <person name="Keeling P."/>
            <person name="Hampl V."/>
        </authorList>
    </citation>
    <scope>NUCLEOTIDE SEQUENCE [LARGE SCALE GENOMIC DNA]</scope>
    <source>
        <strain evidence="3">ST1C</strain>
    </source>
</reference>
<evidence type="ECO:0000313" key="4">
    <source>
        <dbReference type="Proteomes" id="UP000324800"/>
    </source>
</evidence>
<dbReference type="InterPro" id="IPR008936">
    <property type="entry name" value="Rho_GTPase_activation_prot"/>
</dbReference>
<feature type="domain" description="Rho-GAP" evidence="2">
    <location>
        <begin position="152"/>
        <end position="385"/>
    </location>
</feature>
<accession>A0A5J4WFX6</accession>
<dbReference type="PROSITE" id="PS50238">
    <property type="entry name" value="RHOGAP"/>
    <property type="match status" value="1"/>
</dbReference>
<dbReference type="SMART" id="SM00324">
    <property type="entry name" value="RhoGAP"/>
    <property type="match status" value="1"/>
</dbReference>
<evidence type="ECO:0000259" key="2">
    <source>
        <dbReference type="PROSITE" id="PS50238"/>
    </source>
</evidence>
<comment type="caution">
    <text evidence="3">The sequence shown here is derived from an EMBL/GenBank/DDBJ whole genome shotgun (WGS) entry which is preliminary data.</text>
</comment>
<dbReference type="Proteomes" id="UP000324800">
    <property type="component" value="Unassembled WGS sequence"/>
</dbReference>
<proteinExistence type="predicted"/>
<dbReference type="Gene3D" id="1.10.555.10">
    <property type="entry name" value="Rho GTPase activation protein"/>
    <property type="match status" value="1"/>
</dbReference>
<name>A0A5J4WFX6_9EUKA</name>
<evidence type="ECO:0000256" key="1">
    <source>
        <dbReference type="SAM" id="MobiDB-lite"/>
    </source>
</evidence>
<dbReference type="InterPro" id="IPR000198">
    <property type="entry name" value="RhoGAP_dom"/>
</dbReference>